<organism evidence="1 2">
    <name type="scientific">Pseudonocardia adelaidensis</name>
    <dbReference type="NCBI Taxonomy" id="648754"/>
    <lineage>
        <taxon>Bacteria</taxon>
        <taxon>Bacillati</taxon>
        <taxon>Actinomycetota</taxon>
        <taxon>Actinomycetes</taxon>
        <taxon>Pseudonocardiales</taxon>
        <taxon>Pseudonocardiaceae</taxon>
        <taxon>Pseudonocardia</taxon>
    </lineage>
</organism>
<comment type="caution">
    <text evidence="1">The sequence shown here is derived from an EMBL/GenBank/DDBJ whole genome shotgun (WGS) entry which is preliminary data.</text>
</comment>
<reference evidence="2" key="1">
    <citation type="journal article" date="2019" name="Int. J. Syst. Evol. Microbiol.">
        <title>The Global Catalogue of Microorganisms (GCM) 10K type strain sequencing project: providing services to taxonomists for standard genome sequencing and annotation.</title>
        <authorList>
            <consortium name="The Broad Institute Genomics Platform"/>
            <consortium name="The Broad Institute Genome Sequencing Center for Infectious Disease"/>
            <person name="Wu L."/>
            <person name="Ma J."/>
        </authorList>
    </citation>
    <scope>NUCLEOTIDE SEQUENCE [LARGE SCALE GENOMIC DNA]</scope>
    <source>
        <strain evidence="2">JCM 18302</strain>
    </source>
</reference>
<proteinExistence type="predicted"/>
<keyword evidence="2" id="KW-1185">Reference proteome</keyword>
<protein>
    <submittedName>
        <fullName evidence="1">Uncharacterized protein</fullName>
    </submittedName>
</protein>
<evidence type="ECO:0000313" key="2">
    <source>
        <dbReference type="Proteomes" id="UP001500804"/>
    </source>
</evidence>
<evidence type="ECO:0000313" key="1">
    <source>
        <dbReference type="EMBL" id="GAA5125868.1"/>
    </source>
</evidence>
<name>A0ABP9NLQ7_9PSEU</name>
<dbReference type="EMBL" id="BAABJO010000014">
    <property type="protein sequence ID" value="GAA5125868.1"/>
    <property type="molecule type" value="Genomic_DNA"/>
</dbReference>
<dbReference type="RefSeq" id="WP_345606795.1">
    <property type="nucleotide sequence ID" value="NZ_BAABJO010000014.1"/>
</dbReference>
<gene>
    <name evidence="1" type="ORF">GCM10023320_40860</name>
</gene>
<dbReference type="Proteomes" id="UP001500804">
    <property type="component" value="Unassembled WGS sequence"/>
</dbReference>
<sequence>MSWTANPEIARGFARYRQPPGVDDDGQVRVGVFAPSRLLAYLDYDAAGVDAQPWSLDDGGGWHAAVEAGELTGTPIPGAACLVDGHT</sequence>
<accession>A0ABP9NLQ7</accession>